<gene>
    <name evidence="2" type="ORF">B0F90DRAFT_1823909</name>
</gene>
<accession>A0AAD4LVU1</accession>
<dbReference type="AlphaFoldDB" id="A0AAD4LVU1"/>
<dbReference type="SUPFAM" id="SSF69322">
    <property type="entry name" value="Tricorn protease domain 2"/>
    <property type="match status" value="1"/>
</dbReference>
<feature type="region of interest" description="Disordered" evidence="1">
    <location>
        <begin position="378"/>
        <end position="422"/>
    </location>
</feature>
<evidence type="ECO:0000313" key="3">
    <source>
        <dbReference type="Proteomes" id="UP001203297"/>
    </source>
</evidence>
<protein>
    <submittedName>
        <fullName evidence="2">Uncharacterized protein</fullName>
    </submittedName>
</protein>
<dbReference type="Proteomes" id="UP001203297">
    <property type="component" value="Unassembled WGS sequence"/>
</dbReference>
<feature type="compositionally biased region" description="Polar residues" evidence="1">
    <location>
        <begin position="379"/>
        <end position="395"/>
    </location>
</feature>
<evidence type="ECO:0000313" key="2">
    <source>
        <dbReference type="EMBL" id="KAI0291373.1"/>
    </source>
</evidence>
<keyword evidence="3" id="KW-1185">Reference proteome</keyword>
<organism evidence="2 3">
    <name type="scientific">Multifurca ochricompacta</name>
    <dbReference type="NCBI Taxonomy" id="376703"/>
    <lineage>
        <taxon>Eukaryota</taxon>
        <taxon>Fungi</taxon>
        <taxon>Dikarya</taxon>
        <taxon>Basidiomycota</taxon>
        <taxon>Agaricomycotina</taxon>
        <taxon>Agaricomycetes</taxon>
        <taxon>Russulales</taxon>
        <taxon>Russulaceae</taxon>
        <taxon>Multifurca</taxon>
    </lineage>
</organism>
<evidence type="ECO:0000256" key="1">
    <source>
        <dbReference type="SAM" id="MobiDB-lite"/>
    </source>
</evidence>
<dbReference type="EMBL" id="WTXG01000160">
    <property type="protein sequence ID" value="KAI0291373.1"/>
    <property type="molecule type" value="Genomic_DNA"/>
</dbReference>
<name>A0AAD4LVU1_9AGAM</name>
<sequence length="534" mass="59354">MSISLRYSLELAANGMQHGYHLSLGKLQRLDMLGAHETAWRSLSWSNSSPMDARTKPDASHEQLLVLRAPSKLRDVTMKNWILELPHDAQDICIDSAQDLLVFRCGTKSFHVCSLSTGKTHPLVDHVGVINAVNSWKYRPGSMRICGDYFAVASEQGLYISAWNWKSGEHKSDFMASLQSSVFHFLDEHRILFPSSIDDSLYMYDILSMPPINTRQRKLKGTHCFEISLPQFCRDQVVYNIDLRCNSVVTGIDATAPFNADSHGRMMALQISVGPNLTDSRSDSGQVQCEMHVSASALLAWTEKHPAPPNACVIVPWSAWGSAAARIIAPRIDDTLLCASQSKFLGSGMRVVSPPSIRSDGASIITVTDYHPARVFRGQKQSQTGGHQTPPTRASFQFDETWPGGNAKRRSSQPQSVVPPENGAYYSRLRSKSLPLPIFSSTASVRAMSATEMIKSILTLGWYGPAEPRKSNAGTRPGTARKKLEYLEKDISLPKELHLSDSQPVFNVLCEDAIMFYTLVPRRNAIHSAHWYTF</sequence>
<comment type="caution">
    <text evidence="2">The sequence shown here is derived from an EMBL/GenBank/DDBJ whole genome shotgun (WGS) entry which is preliminary data.</text>
</comment>
<proteinExistence type="predicted"/>
<reference evidence="2" key="1">
    <citation type="journal article" date="2022" name="New Phytol.">
        <title>Evolutionary transition to the ectomycorrhizal habit in the genomes of a hyperdiverse lineage of mushroom-forming fungi.</title>
        <authorList>
            <person name="Looney B."/>
            <person name="Miyauchi S."/>
            <person name="Morin E."/>
            <person name="Drula E."/>
            <person name="Courty P.E."/>
            <person name="Kohler A."/>
            <person name="Kuo A."/>
            <person name="LaButti K."/>
            <person name="Pangilinan J."/>
            <person name="Lipzen A."/>
            <person name="Riley R."/>
            <person name="Andreopoulos W."/>
            <person name="He G."/>
            <person name="Johnson J."/>
            <person name="Nolan M."/>
            <person name="Tritt A."/>
            <person name="Barry K.W."/>
            <person name="Grigoriev I.V."/>
            <person name="Nagy L.G."/>
            <person name="Hibbett D."/>
            <person name="Henrissat B."/>
            <person name="Matheny P.B."/>
            <person name="Labbe J."/>
            <person name="Martin F.M."/>
        </authorList>
    </citation>
    <scope>NUCLEOTIDE SEQUENCE</scope>
    <source>
        <strain evidence="2">BPL690</strain>
    </source>
</reference>